<evidence type="ECO:0000259" key="3">
    <source>
        <dbReference type="Pfam" id="PF12528"/>
    </source>
</evidence>
<dbReference type="Pfam" id="PF07963">
    <property type="entry name" value="N_methyl"/>
    <property type="match status" value="1"/>
</dbReference>
<protein>
    <submittedName>
        <fullName evidence="4">Prepilin peptidase-dependent protein C</fullName>
    </submittedName>
</protein>
<dbReference type="NCBIfam" id="TIGR02532">
    <property type="entry name" value="IV_pilin_GFxxxE"/>
    <property type="match status" value="1"/>
</dbReference>
<organism evidence="4 5">
    <name type="scientific">Erwinia tracheiphila</name>
    <dbReference type="NCBI Taxonomy" id="65700"/>
    <lineage>
        <taxon>Bacteria</taxon>
        <taxon>Pseudomonadati</taxon>
        <taxon>Pseudomonadota</taxon>
        <taxon>Gammaproteobacteria</taxon>
        <taxon>Enterobacterales</taxon>
        <taxon>Erwiniaceae</taxon>
        <taxon>Erwinia</taxon>
    </lineage>
</organism>
<dbReference type="AlphaFoldDB" id="A0A0M2KDW4"/>
<keyword evidence="5" id="KW-1185">Reference proteome</keyword>
<name>A0A0M2KDW4_9GAMM</name>
<dbReference type="InterPro" id="IPR012902">
    <property type="entry name" value="N_methyl_site"/>
</dbReference>
<keyword evidence="2" id="KW-0472">Membrane</keyword>
<dbReference type="EMBL" id="JXNU01000003">
    <property type="protein sequence ID" value="KKF35408.1"/>
    <property type="molecule type" value="Genomic_DNA"/>
</dbReference>
<feature type="transmembrane region" description="Helical" evidence="2">
    <location>
        <begin position="12"/>
        <end position="34"/>
    </location>
</feature>
<dbReference type="Pfam" id="PF12528">
    <property type="entry name" value="T2SSppdC"/>
    <property type="match status" value="1"/>
</dbReference>
<evidence type="ECO:0000313" key="4">
    <source>
        <dbReference type="EMBL" id="KKF35408.1"/>
    </source>
</evidence>
<evidence type="ECO:0000313" key="5">
    <source>
        <dbReference type="Proteomes" id="UP000033924"/>
    </source>
</evidence>
<evidence type="ECO:0000256" key="1">
    <source>
        <dbReference type="ARBA" id="ARBA00004167"/>
    </source>
</evidence>
<feature type="domain" description="Prepilin peptidase dependent protein C-like C-terminal" evidence="3">
    <location>
        <begin position="29"/>
        <end position="96"/>
    </location>
</feature>
<gene>
    <name evidence="4" type="ORF">SY86_08210</name>
</gene>
<dbReference type="PATRIC" id="fig|65700.7.peg.2073"/>
<dbReference type="GO" id="GO:0016020">
    <property type="term" value="C:membrane"/>
    <property type="evidence" value="ECO:0007669"/>
    <property type="project" value="UniProtKB-SubCell"/>
</dbReference>
<dbReference type="STRING" id="65700.SY86_08210"/>
<dbReference type="InterPro" id="IPR022204">
    <property type="entry name" value="PpdC-like_C"/>
</dbReference>
<accession>A0A0M2KDW4</accession>
<sequence length="98" mass="11192">MTSQQGFSLPETLVALLLFTLSFTALLNYQLMLAKNAQQQLQQREAWRRAWLQFEGYQSADWQMSLSQRSEQGCIMLTSGAVSNEGKYAVLSRLHCEN</sequence>
<dbReference type="Proteomes" id="UP000033924">
    <property type="component" value="Unassembled WGS sequence"/>
</dbReference>
<evidence type="ECO:0000256" key="2">
    <source>
        <dbReference type="SAM" id="Phobius"/>
    </source>
</evidence>
<keyword evidence="2" id="KW-0812">Transmembrane</keyword>
<keyword evidence="2" id="KW-1133">Transmembrane helix</keyword>
<dbReference type="PROSITE" id="PS00409">
    <property type="entry name" value="PROKAR_NTER_METHYL"/>
    <property type="match status" value="1"/>
</dbReference>
<proteinExistence type="predicted"/>
<comment type="caution">
    <text evidence="4">The sequence shown here is derived from an EMBL/GenBank/DDBJ whole genome shotgun (WGS) entry which is preliminary data.</text>
</comment>
<comment type="subcellular location">
    <subcellularLocation>
        <location evidence="1">Membrane</location>
        <topology evidence="1">Single-pass membrane protein</topology>
    </subcellularLocation>
</comment>
<reference evidence="4 5" key="1">
    <citation type="submission" date="2015-01" db="EMBL/GenBank/DDBJ databases">
        <title>Erwinia tracheiphila.</title>
        <authorList>
            <person name="Shapiro L.R."/>
        </authorList>
    </citation>
    <scope>NUCLEOTIDE SEQUENCE [LARGE SCALE GENOMIC DNA]</scope>
    <source>
        <strain evidence="4 5">BuffGH</strain>
    </source>
</reference>
<dbReference type="RefSeq" id="WP_016190208.1">
    <property type="nucleotide sequence ID" value="NZ_CP089932.1"/>
</dbReference>